<proteinExistence type="predicted"/>
<evidence type="ECO:0000313" key="2">
    <source>
        <dbReference type="Proteomes" id="UP000649617"/>
    </source>
</evidence>
<dbReference type="AlphaFoldDB" id="A0A812XZG7"/>
<dbReference type="EMBL" id="CAJNIZ010047327">
    <property type="protein sequence ID" value="CAE7766231.1"/>
    <property type="molecule type" value="Genomic_DNA"/>
</dbReference>
<dbReference type="Proteomes" id="UP000649617">
    <property type="component" value="Unassembled WGS sequence"/>
</dbReference>
<dbReference type="Gene3D" id="2.40.10.120">
    <property type="match status" value="1"/>
</dbReference>
<sequence>MVQLYQSLNETDVVYVKVDDDVVYIAEHTIANLVREKLRQRCLLVSANVVNHAIMSALHQDRGAHRGFRPSEEQRRNPVLRLPWPKVEEINMSPDFQIERFPASRCVVERWDCAALVHESFLDRAKDNTLCVFDFGWHDFNRLGYREHRYIHRSPSVNKEYWTQGARWSTNFFAFKAEDLDGVNWRNVHGKGDDEEEFTGPHAERRDRHSCAVGQALVVHFSYGSQEEGLMAYTNLLKRYDKLSRRIPKVSKARALDASPSKTERKAVRQVCLPVFASEASEATTLRRAHLKQALGRTQLVQSVVRVRAFDALRPWSRSHGSGFIWVTNFHVINRASFVSVHFADGMQCRAQFKAGCEPCDLAVLQVLMESTLARSFRGPFRLKLARHDPDLGAAVAAVGHPEHWAWLLGAGHVTGVGRRSSRAVQRLNNRSVEELLGNLEAVVFADEAGATLFTCVPVCEDARRAAQLSDAGAIRGSGDRRGHAAIQRLQSSPLIESRQQAADMAVAVRWASTESRKLAERCVKTWLTALGHGAPASPAKDHKGLVTACLHELLPQALSAVKAQLPVLKASSKTGASLPATRSIAIVRSMHWLMQQCDYLVLKDRLGMALPLLLQVLDHCCDSVVRLISWDALHLVLDRALAAEVQNFRPPLLHIFETCSPLMLDEEATCLAVAPFCASSVLFLLKAYGPDVDVSDRSKQLDSFLRFGSLHCKSNSRALALFLEFGLLPLLTREAWLVAPRLRGTVELFLQSCEGGNALEVLLAWRGLQLLFSGELKARAKRYFQDILLRMAFCYLTFVASDPPEGFEPCTPGSRSGFMSPVTAAMTAAEWAEVGC</sequence>
<accession>A0A812XZG7</accession>
<reference evidence="1" key="1">
    <citation type="submission" date="2021-02" db="EMBL/GenBank/DDBJ databases">
        <authorList>
            <person name="Dougan E. K."/>
            <person name="Rhodes N."/>
            <person name="Thang M."/>
            <person name="Chan C."/>
        </authorList>
    </citation>
    <scope>NUCLEOTIDE SEQUENCE</scope>
</reference>
<dbReference type="SUPFAM" id="SSF50494">
    <property type="entry name" value="Trypsin-like serine proteases"/>
    <property type="match status" value="1"/>
</dbReference>
<name>A0A812XZG7_SYMPI</name>
<evidence type="ECO:0000313" key="1">
    <source>
        <dbReference type="EMBL" id="CAE7766231.1"/>
    </source>
</evidence>
<gene>
    <name evidence="1" type="ORF">SPIL2461_LOCUS22474</name>
</gene>
<organism evidence="1 2">
    <name type="scientific">Symbiodinium pilosum</name>
    <name type="common">Dinoflagellate</name>
    <dbReference type="NCBI Taxonomy" id="2952"/>
    <lineage>
        <taxon>Eukaryota</taxon>
        <taxon>Sar</taxon>
        <taxon>Alveolata</taxon>
        <taxon>Dinophyceae</taxon>
        <taxon>Suessiales</taxon>
        <taxon>Symbiodiniaceae</taxon>
        <taxon>Symbiodinium</taxon>
    </lineage>
</organism>
<keyword evidence="2" id="KW-1185">Reference proteome</keyword>
<comment type="caution">
    <text evidence="1">The sequence shown here is derived from an EMBL/GenBank/DDBJ whole genome shotgun (WGS) entry which is preliminary data.</text>
</comment>
<dbReference type="InterPro" id="IPR009003">
    <property type="entry name" value="Peptidase_S1_PA"/>
</dbReference>
<dbReference type="OrthoDB" id="435611at2759"/>
<dbReference type="Pfam" id="PF13365">
    <property type="entry name" value="Trypsin_2"/>
    <property type="match status" value="1"/>
</dbReference>
<protein>
    <submittedName>
        <fullName evidence="1">Uncharacterized protein</fullName>
    </submittedName>
</protein>